<reference evidence="1 2" key="1">
    <citation type="journal article" date="2023" name="Sci. Data">
        <title>Genome assembly of the Korean intertidal mud-creeper Batillaria attramentaria.</title>
        <authorList>
            <person name="Patra A.K."/>
            <person name="Ho P.T."/>
            <person name="Jun S."/>
            <person name="Lee S.J."/>
            <person name="Kim Y."/>
            <person name="Won Y.J."/>
        </authorList>
    </citation>
    <scope>NUCLEOTIDE SEQUENCE [LARGE SCALE GENOMIC DNA]</scope>
    <source>
        <strain evidence="1">Wonlab-2016</strain>
    </source>
</reference>
<accession>A0ABD0LPE0</accession>
<gene>
    <name evidence="1" type="ORF">BaRGS_00007573</name>
</gene>
<comment type="caution">
    <text evidence="1">The sequence shown here is derived from an EMBL/GenBank/DDBJ whole genome shotgun (WGS) entry which is preliminary data.</text>
</comment>
<evidence type="ECO:0000313" key="2">
    <source>
        <dbReference type="Proteomes" id="UP001519460"/>
    </source>
</evidence>
<dbReference type="Proteomes" id="UP001519460">
    <property type="component" value="Unassembled WGS sequence"/>
</dbReference>
<sequence>MDTELQLSCRWLQTNVSKPTDRLLSGTQNYSSVSGHTYRFCWWTRLQLSCCWIQTTVSGHTDSFCWWTQSYISPAVGFRLLPVDIQIASVGAHRATTLLDTDYCQWTYRQLLLVDTELQLSWIQTTARGHTDSFCWCTQSYNSPGYRLLSVDIQIASVGGHRATTLLDTDYCPWTYRQLLLVHTELQLSWIQTTARGHTDSFCWWRHSYNSPGYRLLPVDIQTASVGAHRATTLLDTDYCPWTYRQLLLVHTELQLSWIQTTARGHTDSFCWCTQSYNSPGYGLLSMDIQIAYVGGHRATTLLDTDYCQWTYR</sequence>
<organism evidence="1 2">
    <name type="scientific">Batillaria attramentaria</name>
    <dbReference type="NCBI Taxonomy" id="370345"/>
    <lineage>
        <taxon>Eukaryota</taxon>
        <taxon>Metazoa</taxon>
        <taxon>Spiralia</taxon>
        <taxon>Lophotrochozoa</taxon>
        <taxon>Mollusca</taxon>
        <taxon>Gastropoda</taxon>
        <taxon>Caenogastropoda</taxon>
        <taxon>Sorbeoconcha</taxon>
        <taxon>Cerithioidea</taxon>
        <taxon>Batillariidae</taxon>
        <taxon>Batillaria</taxon>
    </lineage>
</organism>
<dbReference type="AlphaFoldDB" id="A0ABD0LPE0"/>
<name>A0ABD0LPE0_9CAEN</name>
<dbReference type="EMBL" id="JACVVK020000033">
    <property type="protein sequence ID" value="KAK7501088.1"/>
    <property type="molecule type" value="Genomic_DNA"/>
</dbReference>
<evidence type="ECO:0000313" key="1">
    <source>
        <dbReference type="EMBL" id="KAK7501088.1"/>
    </source>
</evidence>
<keyword evidence="2" id="KW-1185">Reference proteome</keyword>
<protein>
    <submittedName>
        <fullName evidence="1">Uncharacterized protein</fullName>
    </submittedName>
</protein>
<proteinExistence type="predicted"/>